<feature type="chain" id="PRO_5046848114" evidence="1">
    <location>
        <begin position="20"/>
        <end position="193"/>
    </location>
</feature>
<name>A0ABN7BEG2_9HEMI</name>
<protein>
    <submittedName>
        <fullName evidence="2">Uncharacterized protein</fullName>
    </submittedName>
</protein>
<dbReference type="Proteomes" id="UP001307889">
    <property type="component" value="Chromosome 14"/>
</dbReference>
<sequence>MELLAAIILGALSLTRTDAIFGIGEPWKLNNLIAKHGIFPTRNNYFPLPKSTDDQILHDEYEMVTQGVKLKIPARLWCRVGDPRVCLLMDGAGNVVGIRISFLHDDTSSVEGFAHNGMTQTHLFGKQAYTFTVYFTNPEELTENGRVANGMIIDGVYAYIEGELVELPLADPKEKRYGHFVRQSCIPSMGNQT</sequence>
<keyword evidence="3" id="KW-1185">Reference proteome</keyword>
<evidence type="ECO:0000313" key="2">
    <source>
        <dbReference type="EMBL" id="BET02756.1"/>
    </source>
</evidence>
<keyword evidence="1" id="KW-0732">Signal</keyword>
<organism evidence="2 3">
    <name type="scientific">Nesidiocoris tenuis</name>
    <dbReference type="NCBI Taxonomy" id="355587"/>
    <lineage>
        <taxon>Eukaryota</taxon>
        <taxon>Metazoa</taxon>
        <taxon>Ecdysozoa</taxon>
        <taxon>Arthropoda</taxon>
        <taxon>Hexapoda</taxon>
        <taxon>Insecta</taxon>
        <taxon>Pterygota</taxon>
        <taxon>Neoptera</taxon>
        <taxon>Paraneoptera</taxon>
        <taxon>Hemiptera</taxon>
        <taxon>Heteroptera</taxon>
        <taxon>Panheteroptera</taxon>
        <taxon>Cimicomorpha</taxon>
        <taxon>Miridae</taxon>
        <taxon>Dicyphina</taxon>
        <taxon>Nesidiocoris</taxon>
    </lineage>
</organism>
<reference evidence="2 3" key="1">
    <citation type="submission" date="2023-09" db="EMBL/GenBank/DDBJ databases">
        <title>Nesidiocoris tenuis whole genome shotgun sequence.</title>
        <authorList>
            <person name="Shibata T."/>
            <person name="Shimoda M."/>
            <person name="Kobayashi T."/>
            <person name="Uehara T."/>
        </authorList>
    </citation>
    <scope>NUCLEOTIDE SEQUENCE [LARGE SCALE GENOMIC DNA]</scope>
    <source>
        <strain evidence="2 3">Japan</strain>
    </source>
</reference>
<evidence type="ECO:0000256" key="1">
    <source>
        <dbReference type="SAM" id="SignalP"/>
    </source>
</evidence>
<feature type="signal peptide" evidence="1">
    <location>
        <begin position="1"/>
        <end position="19"/>
    </location>
</feature>
<gene>
    <name evidence="2" type="ORF">NTJ_15574</name>
</gene>
<accession>A0ABN7BEG2</accession>
<proteinExistence type="predicted"/>
<evidence type="ECO:0000313" key="3">
    <source>
        <dbReference type="Proteomes" id="UP001307889"/>
    </source>
</evidence>
<dbReference type="EMBL" id="AP028922">
    <property type="protein sequence ID" value="BET02756.1"/>
    <property type="molecule type" value="Genomic_DNA"/>
</dbReference>